<feature type="region of interest" description="Disordered" evidence="1">
    <location>
        <begin position="174"/>
        <end position="196"/>
    </location>
</feature>
<name>A0A5B8KX47_9HYPH</name>
<dbReference type="KEGG" id="niy:FQ775_06985"/>
<feature type="compositionally biased region" description="Polar residues" evidence="1">
    <location>
        <begin position="174"/>
        <end position="186"/>
    </location>
</feature>
<organism evidence="2 3">
    <name type="scientific">Nitratireductor mangrovi</name>
    <dbReference type="NCBI Taxonomy" id="2599600"/>
    <lineage>
        <taxon>Bacteria</taxon>
        <taxon>Pseudomonadati</taxon>
        <taxon>Pseudomonadota</taxon>
        <taxon>Alphaproteobacteria</taxon>
        <taxon>Hyphomicrobiales</taxon>
        <taxon>Phyllobacteriaceae</taxon>
        <taxon>Nitratireductor</taxon>
    </lineage>
</organism>
<dbReference type="OrthoDB" id="7170694at2"/>
<evidence type="ECO:0000313" key="3">
    <source>
        <dbReference type="Proteomes" id="UP000321389"/>
    </source>
</evidence>
<evidence type="ECO:0000313" key="2">
    <source>
        <dbReference type="EMBL" id="QDZ00146.1"/>
    </source>
</evidence>
<keyword evidence="3" id="KW-1185">Reference proteome</keyword>
<dbReference type="Proteomes" id="UP000321389">
    <property type="component" value="Chromosome"/>
</dbReference>
<gene>
    <name evidence="2" type="ORF">FQ775_06985</name>
</gene>
<protein>
    <submittedName>
        <fullName evidence="2">Uncharacterized protein</fullName>
    </submittedName>
</protein>
<proteinExistence type="predicted"/>
<dbReference type="AlphaFoldDB" id="A0A5B8KX47"/>
<dbReference type="RefSeq" id="WP_146298795.1">
    <property type="nucleotide sequence ID" value="NZ_CP042301.2"/>
</dbReference>
<accession>A0A5B8KX47</accession>
<evidence type="ECO:0000256" key="1">
    <source>
        <dbReference type="SAM" id="MobiDB-lite"/>
    </source>
</evidence>
<dbReference type="EMBL" id="CP042301">
    <property type="protein sequence ID" value="QDZ00146.1"/>
    <property type="molecule type" value="Genomic_DNA"/>
</dbReference>
<sequence>MAWFWRTRSLLEPDDEEWLLACWHWLSEKFPGTGLQSDRELVLPTAAFFSVATGDGHEAALHYSTQVASHLGVDPGQFELVAQEASVDAILGPMQVVENAPGGPAGTFSVDGERMVITYEPSLVNHPMELIAAFAHELCHPLLFSIGEGPPGGEDMEEFATDLALPISVSGFSTATPHRSSGSTAMQPPAPRVGLSSDRVTFHQPSGPLPSRCSSSTIRPGRRWLAPISAAGPPPISARRCAISRRTRVSPTAAARDAPRTEMSRLRYDRYGA</sequence>
<reference evidence="2" key="1">
    <citation type="submission" date="2020-04" db="EMBL/GenBank/DDBJ databases">
        <title>Nitratireductor sp. nov. isolated from mangrove soil.</title>
        <authorList>
            <person name="Ye Y."/>
        </authorList>
    </citation>
    <scope>NUCLEOTIDE SEQUENCE</scope>
    <source>
        <strain evidence="2">SY7</strain>
    </source>
</reference>